<dbReference type="PANTHER" id="PTHR34139">
    <property type="entry name" value="UPF0331 PROTEIN MJ0127"/>
    <property type="match status" value="1"/>
</dbReference>
<evidence type="ECO:0000256" key="2">
    <source>
        <dbReference type="ARBA" id="ARBA00022649"/>
    </source>
</evidence>
<dbReference type="Pfam" id="PF01934">
    <property type="entry name" value="HepT-like"/>
    <property type="match status" value="1"/>
</dbReference>
<dbReference type="EMBL" id="JACHGF010000001">
    <property type="protein sequence ID" value="MBB5282769.1"/>
    <property type="molecule type" value="Genomic_DNA"/>
</dbReference>
<dbReference type="InterPro" id="IPR008201">
    <property type="entry name" value="HepT-like"/>
</dbReference>
<protein>
    <submittedName>
        <fullName evidence="7">Uncharacterized protein with HEPN domain</fullName>
    </submittedName>
</protein>
<evidence type="ECO:0000256" key="1">
    <source>
        <dbReference type="ARBA" id="ARBA00022553"/>
    </source>
</evidence>
<comment type="similarity">
    <text evidence="6">Belongs to the HepT RNase toxin family.</text>
</comment>
<dbReference type="GO" id="GO:0016787">
    <property type="term" value="F:hydrolase activity"/>
    <property type="evidence" value="ECO:0007669"/>
    <property type="project" value="UniProtKB-KW"/>
</dbReference>
<accession>A0A840TSW4</accession>
<evidence type="ECO:0000256" key="5">
    <source>
        <dbReference type="ARBA" id="ARBA00022801"/>
    </source>
</evidence>
<keyword evidence="5" id="KW-0378">Hydrolase</keyword>
<dbReference type="GO" id="GO:0004540">
    <property type="term" value="F:RNA nuclease activity"/>
    <property type="evidence" value="ECO:0007669"/>
    <property type="project" value="InterPro"/>
</dbReference>
<proteinExistence type="inferred from homology"/>
<organism evidence="7 8">
    <name type="scientific">Rhabdobacter roseus</name>
    <dbReference type="NCBI Taxonomy" id="1655419"/>
    <lineage>
        <taxon>Bacteria</taxon>
        <taxon>Pseudomonadati</taxon>
        <taxon>Bacteroidota</taxon>
        <taxon>Cytophagia</taxon>
        <taxon>Cytophagales</taxon>
        <taxon>Cytophagaceae</taxon>
        <taxon>Rhabdobacter</taxon>
    </lineage>
</organism>
<dbReference type="GO" id="GO:0110001">
    <property type="term" value="C:toxin-antitoxin complex"/>
    <property type="evidence" value="ECO:0007669"/>
    <property type="project" value="InterPro"/>
</dbReference>
<keyword evidence="4" id="KW-0547">Nucleotide-binding</keyword>
<evidence type="ECO:0000313" key="7">
    <source>
        <dbReference type="EMBL" id="MBB5282769.1"/>
    </source>
</evidence>
<dbReference type="AlphaFoldDB" id="A0A840TSW4"/>
<evidence type="ECO:0000256" key="3">
    <source>
        <dbReference type="ARBA" id="ARBA00022722"/>
    </source>
</evidence>
<dbReference type="GO" id="GO:0000166">
    <property type="term" value="F:nucleotide binding"/>
    <property type="evidence" value="ECO:0007669"/>
    <property type="project" value="UniProtKB-KW"/>
</dbReference>
<dbReference type="InterPro" id="IPR051813">
    <property type="entry name" value="HepT_RNase_toxin"/>
</dbReference>
<dbReference type="InterPro" id="IPR037038">
    <property type="entry name" value="HepT-like_sf"/>
</dbReference>
<name>A0A840TSW4_9BACT</name>
<sequence>MKNRDYVAFIKDMVEAIDKILLYLNTVDGLSDFLQNDMVIDAVTRNYEIIGEAANQVPKTIWRKYPEVPWKQMYGLRNFAAHEYHTIDPQILWEIAEDHLVENRAQLVKLLNEEKKNQS</sequence>
<keyword evidence="2" id="KW-1277">Toxin-antitoxin system</keyword>
<evidence type="ECO:0000256" key="6">
    <source>
        <dbReference type="ARBA" id="ARBA00024207"/>
    </source>
</evidence>
<keyword evidence="3" id="KW-0540">Nuclease</keyword>
<evidence type="ECO:0000256" key="4">
    <source>
        <dbReference type="ARBA" id="ARBA00022741"/>
    </source>
</evidence>
<evidence type="ECO:0000313" key="8">
    <source>
        <dbReference type="Proteomes" id="UP000557307"/>
    </source>
</evidence>
<keyword evidence="8" id="KW-1185">Reference proteome</keyword>
<reference evidence="7 8" key="1">
    <citation type="submission" date="2020-08" db="EMBL/GenBank/DDBJ databases">
        <title>Genomic Encyclopedia of Type Strains, Phase IV (KMG-IV): sequencing the most valuable type-strain genomes for metagenomic binning, comparative biology and taxonomic classification.</title>
        <authorList>
            <person name="Goeker M."/>
        </authorList>
    </citation>
    <scope>NUCLEOTIDE SEQUENCE [LARGE SCALE GENOMIC DNA]</scope>
    <source>
        <strain evidence="7 8">DSM 105074</strain>
    </source>
</reference>
<keyword evidence="1" id="KW-0597">Phosphoprotein</keyword>
<comment type="caution">
    <text evidence="7">The sequence shown here is derived from an EMBL/GenBank/DDBJ whole genome shotgun (WGS) entry which is preliminary data.</text>
</comment>
<dbReference type="PANTHER" id="PTHR34139:SF1">
    <property type="entry name" value="RNASE MJ1380-RELATED"/>
    <property type="match status" value="1"/>
</dbReference>
<gene>
    <name evidence="7" type="ORF">HNQ92_000890</name>
</gene>
<dbReference type="Gene3D" id="1.20.120.580">
    <property type="entry name" value="bsu32300-like"/>
    <property type="match status" value="1"/>
</dbReference>
<dbReference type="Proteomes" id="UP000557307">
    <property type="component" value="Unassembled WGS sequence"/>
</dbReference>